<dbReference type="SUPFAM" id="SSF81383">
    <property type="entry name" value="F-box domain"/>
    <property type="match status" value="1"/>
</dbReference>
<evidence type="ECO:0000313" key="2">
    <source>
        <dbReference type="EMBL" id="KAG7167200.1"/>
    </source>
</evidence>
<gene>
    <name evidence="2" type="ORF">Hamer_G017106</name>
</gene>
<keyword evidence="3" id="KW-1185">Reference proteome</keyword>
<dbReference type="Gene3D" id="1.20.1280.50">
    <property type="match status" value="1"/>
</dbReference>
<dbReference type="PROSITE" id="PS50181">
    <property type="entry name" value="FBOX"/>
    <property type="match status" value="1"/>
</dbReference>
<dbReference type="InterPro" id="IPR001810">
    <property type="entry name" value="F-box_dom"/>
</dbReference>
<dbReference type="EMBL" id="JAHLQT010021820">
    <property type="protein sequence ID" value="KAG7167200.1"/>
    <property type="molecule type" value="Genomic_DNA"/>
</dbReference>
<evidence type="ECO:0000259" key="1">
    <source>
        <dbReference type="PROSITE" id="PS50181"/>
    </source>
</evidence>
<sequence>MSNISFDQLSDCVWLRIMSHCRAQDLAALSSTSSRLHQLANDKYLWKHFLRRDFNIVQPDLGTVESVKKLYTNLFYKYGCVLGMYETQINPCGAFLEIRRKGVVIQNCSAPSEHMEALGDQFDDDMDLIEQQRRMTMYLGSTIGTFPRLVTGDENVFAGKITVKINLKFPLLPTKEDQKSFNALLNYEPTMIKEAAFLTSEQAFLPPEDCFIDAEIPLPVSWVRADRIFDVYETTFHASSRCSVQR</sequence>
<dbReference type="SMART" id="SM00256">
    <property type="entry name" value="FBOX"/>
    <property type="match status" value="1"/>
</dbReference>
<comment type="caution">
    <text evidence="2">The sequence shown here is derived from an EMBL/GenBank/DDBJ whole genome shotgun (WGS) entry which is preliminary data.</text>
</comment>
<name>A0A8J5K537_HOMAM</name>
<dbReference type="Proteomes" id="UP000747542">
    <property type="component" value="Unassembled WGS sequence"/>
</dbReference>
<protein>
    <submittedName>
        <fullName evidence="2">Putative F-box domain-containing protein 1</fullName>
    </submittedName>
</protein>
<reference evidence="2" key="1">
    <citation type="journal article" date="2021" name="Sci. Adv.">
        <title>The American lobster genome reveals insights on longevity, neural, and immune adaptations.</title>
        <authorList>
            <person name="Polinski J.M."/>
            <person name="Zimin A.V."/>
            <person name="Clark K.F."/>
            <person name="Kohn A.B."/>
            <person name="Sadowski N."/>
            <person name="Timp W."/>
            <person name="Ptitsyn A."/>
            <person name="Khanna P."/>
            <person name="Romanova D.Y."/>
            <person name="Williams P."/>
            <person name="Greenwood S.J."/>
            <person name="Moroz L.L."/>
            <person name="Walt D.R."/>
            <person name="Bodnar A.G."/>
        </authorList>
    </citation>
    <scope>NUCLEOTIDE SEQUENCE</scope>
    <source>
        <strain evidence="2">GMGI-L3</strain>
    </source>
</reference>
<dbReference type="Pfam" id="PF12937">
    <property type="entry name" value="F-box-like"/>
    <property type="match status" value="1"/>
</dbReference>
<accession>A0A8J5K537</accession>
<feature type="domain" description="F-box" evidence="1">
    <location>
        <begin position="3"/>
        <end position="49"/>
    </location>
</feature>
<organism evidence="2 3">
    <name type="scientific">Homarus americanus</name>
    <name type="common">American lobster</name>
    <dbReference type="NCBI Taxonomy" id="6706"/>
    <lineage>
        <taxon>Eukaryota</taxon>
        <taxon>Metazoa</taxon>
        <taxon>Ecdysozoa</taxon>
        <taxon>Arthropoda</taxon>
        <taxon>Crustacea</taxon>
        <taxon>Multicrustacea</taxon>
        <taxon>Malacostraca</taxon>
        <taxon>Eumalacostraca</taxon>
        <taxon>Eucarida</taxon>
        <taxon>Decapoda</taxon>
        <taxon>Pleocyemata</taxon>
        <taxon>Astacidea</taxon>
        <taxon>Nephropoidea</taxon>
        <taxon>Nephropidae</taxon>
        <taxon>Homarus</taxon>
    </lineage>
</organism>
<dbReference type="InterPro" id="IPR036047">
    <property type="entry name" value="F-box-like_dom_sf"/>
</dbReference>
<proteinExistence type="predicted"/>
<evidence type="ECO:0000313" key="3">
    <source>
        <dbReference type="Proteomes" id="UP000747542"/>
    </source>
</evidence>
<dbReference type="AlphaFoldDB" id="A0A8J5K537"/>